<name>A0A1S8N428_CLOSA</name>
<organism evidence="3 4">
    <name type="scientific">Clostridium saccharobutylicum</name>
    <dbReference type="NCBI Taxonomy" id="169679"/>
    <lineage>
        <taxon>Bacteria</taxon>
        <taxon>Bacillati</taxon>
        <taxon>Bacillota</taxon>
        <taxon>Clostridia</taxon>
        <taxon>Eubacteriales</taxon>
        <taxon>Clostridiaceae</taxon>
        <taxon>Clostridium</taxon>
    </lineage>
</organism>
<feature type="transmembrane region" description="Helical" evidence="1">
    <location>
        <begin position="56"/>
        <end position="75"/>
    </location>
</feature>
<sequence length="189" mass="20493">MNCPKCNAENTNDAKFCQVCGNPLTNNVNQQTMNLENTYVPNMNDKKKKKGCLKSVLIAVGIIFAIIIIIGIASGNSNNKKSSTNNNSVIFCTQVDKDLKPIGESESFSVGSVTVELKSSEKFDTDKVKVTLYKISGGSEAIVDSSENEVNPDWSVVAFPINIKEAGEYRVDFTKNGKDKVGSGKVTIK</sequence>
<evidence type="ECO:0000259" key="2">
    <source>
        <dbReference type="Pfam" id="PF13240"/>
    </source>
</evidence>
<dbReference type="Pfam" id="PF13240">
    <property type="entry name" value="Zn_Ribbon_1"/>
    <property type="match status" value="1"/>
</dbReference>
<keyword evidence="1" id="KW-0472">Membrane</keyword>
<gene>
    <name evidence="3" type="ORF">CLOSAC_26910</name>
</gene>
<evidence type="ECO:0000313" key="4">
    <source>
        <dbReference type="Proteomes" id="UP000191154"/>
    </source>
</evidence>
<dbReference type="AlphaFoldDB" id="A0A1S8N428"/>
<protein>
    <submittedName>
        <fullName evidence="3">Double zinc ribbon</fullName>
    </submittedName>
</protein>
<reference evidence="3 4" key="1">
    <citation type="submission" date="2016-05" db="EMBL/GenBank/DDBJ databases">
        <title>Microbial solvent formation.</title>
        <authorList>
            <person name="Poehlein A."/>
            <person name="Montoya Solano J.D."/>
            <person name="Flitsch S."/>
            <person name="Krabben P."/>
            <person name="Duerre P."/>
            <person name="Daniel R."/>
        </authorList>
    </citation>
    <scope>NUCLEOTIDE SEQUENCE [LARGE SCALE GENOMIC DNA]</scope>
    <source>
        <strain evidence="3 4">L1-8</strain>
    </source>
</reference>
<accession>A0A1S8N428</accession>
<keyword evidence="1" id="KW-1133">Transmembrane helix</keyword>
<dbReference type="Proteomes" id="UP000191154">
    <property type="component" value="Unassembled WGS sequence"/>
</dbReference>
<proteinExistence type="predicted"/>
<evidence type="ECO:0000256" key="1">
    <source>
        <dbReference type="SAM" id="Phobius"/>
    </source>
</evidence>
<dbReference type="EMBL" id="LZYZ01000005">
    <property type="protein sequence ID" value="OOM11148.1"/>
    <property type="molecule type" value="Genomic_DNA"/>
</dbReference>
<keyword evidence="1" id="KW-0812">Transmembrane</keyword>
<evidence type="ECO:0000313" key="3">
    <source>
        <dbReference type="EMBL" id="OOM11148.1"/>
    </source>
</evidence>
<feature type="domain" description="Zinc-ribbon" evidence="2">
    <location>
        <begin position="3"/>
        <end position="24"/>
    </location>
</feature>
<comment type="caution">
    <text evidence="3">The sequence shown here is derived from an EMBL/GenBank/DDBJ whole genome shotgun (WGS) entry which is preliminary data.</text>
</comment>
<dbReference type="RefSeq" id="WP_077865862.1">
    <property type="nucleotide sequence ID" value="NZ_LZYZ01000005.1"/>
</dbReference>
<dbReference type="InterPro" id="IPR026870">
    <property type="entry name" value="Zinc_ribbon_dom"/>
</dbReference>